<dbReference type="EMBL" id="JAXCGZ010009711">
    <property type="protein sequence ID" value="KAK7076354.1"/>
    <property type="molecule type" value="Genomic_DNA"/>
</dbReference>
<accession>A0AAN8XDR7</accession>
<evidence type="ECO:0000313" key="2">
    <source>
        <dbReference type="EMBL" id="KAK7076354.1"/>
    </source>
</evidence>
<protein>
    <submittedName>
        <fullName evidence="2">Uncharacterized protein</fullName>
    </submittedName>
</protein>
<keyword evidence="3" id="KW-1185">Reference proteome</keyword>
<comment type="caution">
    <text evidence="2">The sequence shown here is derived from an EMBL/GenBank/DDBJ whole genome shotgun (WGS) entry which is preliminary data.</text>
</comment>
<proteinExistence type="predicted"/>
<evidence type="ECO:0000256" key="1">
    <source>
        <dbReference type="SAM" id="SignalP"/>
    </source>
</evidence>
<dbReference type="Proteomes" id="UP001381693">
    <property type="component" value="Unassembled WGS sequence"/>
</dbReference>
<feature type="signal peptide" evidence="1">
    <location>
        <begin position="1"/>
        <end position="17"/>
    </location>
</feature>
<name>A0AAN8XDR7_HALRR</name>
<gene>
    <name evidence="2" type="ORF">SK128_015567</name>
</gene>
<sequence length="207" mass="20731">MKLSAILVLVGVALAAALPMDAPEPVVDTEEVAQAKAEFRALYDAAAAAAEAGAVPEVVIPEGAPESVVDTEEVAAAKAAFKVAYDAAAAAAEAAPDNDLDGALSTYTGYLSGVDGRLSPFYTNTLPYGAYGLHAPVLAGTPLVAAAPLPAVKSTVVAGTPLITGSPLIAGTPLAYNALGLHGVNGIGYYGYPGLHSPFLQVVKAEE</sequence>
<organism evidence="2 3">
    <name type="scientific">Halocaridina rubra</name>
    <name type="common">Hawaiian red shrimp</name>
    <dbReference type="NCBI Taxonomy" id="373956"/>
    <lineage>
        <taxon>Eukaryota</taxon>
        <taxon>Metazoa</taxon>
        <taxon>Ecdysozoa</taxon>
        <taxon>Arthropoda</taxon>
        <taxon>Crustacea</taxon>
        <taxon>Multicrustacea</taxon>
        <taxon>Malacostraca</taxon>
        <taxon>Eumalacostraca</taxon>
        <taxon>Eucarida</taxon>
        <taxon>Decapoda</taxon>
        <taxon>Pleocyemata</taxon>
        <taxon>Caridea</taxon>
        <taxon>Atyoidea</taxon>
        <taxon>Atyidae</taxon>
        <taxon>Halocaridina</taxon>
    </lineage>
</organism>
<evidence type="ECO:0000313" key="3">
    <source>
        <dbReference type="Proteomes" id="UP001381693"/>
    </source>
</evidence>
<reference evidence="2 3" key="1">
    <citation type="submission" date="2023-11" db="EMBL/GenBank/DDBJ databases">
        <title>Halocaridina rubra genome assembly.</title>
        <authorList>
            <person name="Smith C."/>
        </authorList>
    </citation>
    <scope>NUCLEOTIDE SEQUENCE [LARGE SCALE GENOMIC DNA]</scope>
    <source>
        <strain evidence="2">EP-1</strain>
        <tissue evidence="2">Whole</tissue>
    </source>
</reference>
<keyword evidence="1" id="KW-0732">Signal</keyword>
<dbReference type="AlphaFoldDB" id="A0AAN8XDR7"/>
<feature type="chain" id="PRO_5042997824" evidence="1">
    <location>
        <begin position="18"/>
        <end position="207"/>
    </location>
</feature>